<comment type="similarity">
    <text evidence="2">Belongs to the ABC-2 integral membrane protein family.</text>
</comment>
<keyword evidence="4" id="KW-1003">Cell membrane</keyword>
<keyword evidence="5 9" id="KW-0812">Transmembrane</keyword>
<evidence type="ECO:0000256" key="5">
    <source>
        <dbReference type="ARBA" id="ARBA00022692"/>
    </source>
</evidence>
<dbReference type="RefSeq" id="WP_142831022.1">
    <property type="nucleotide sequence ID" value="NZ_CP117268.1"/>
</dbReference>
<keyword evidence="7" id="KW-0762">Sugar transport</keyword>
<accession>A0ABY8INU5</accession>
<keyword evidence="12" id="KW-1185">Reference proteome</keyword>
<dbReference type="PANTHER" id="PTHR30413:SF10">
    <property type="entry name" value="CAPSULE POLYSACCHARIDE EXPORT INNER-MEMBRANE PROTEIN CTRC"/>
    <property type="match status" value="1"/>
</dbReference>
<dbReference type="Pfam" id="PF01061">
    <property type="entry name" value="ABC2_membrane"/>
    <property type="match status" value="1"/>
</dbReference>
<feature type="transmembrane region" description="Helical" evidence="9">
    <location>
        <begin position="120"/>
        <end position="142"/>
    </location>
</feature>
<evidence type="ECO:0000256" key="4">
    <source>
        <dbReference type="ARBA" id="ARBA00022475"/>
    </source>
</evidence>
<organism evidence="11 12">
    <name type="scientific">Rhizobium rhododendri</name>
    <dbReference type="NCBI Taxonomy" id="2506430"/>
    <lineage>
        <taxon>Bacteria</taxon>
        <taxon>Pseudomonadati</taxon>
        <taxon>Pseudomonadota</taxon>
        <taxon>Alphaproteobacteria</taxon>
        <taxon>Hyphomicrobiales</taxon>
        <taxon>Rhizobiaceae</taxon>
        <taxon>Rhizobium/Agrobacterium group</taxon>
        <taxon>Rhizobium</taxon>
    </lineage>
</organism>
<dbReference type="Proteomes" id="UP000318939">
    <property type="component" value="Plasmid unnamed1"/>
</dbReference>
<keyword evidence="3" id="KW-0813">Transport</keyword>
<keyword evidence="8 9" id="KW-0472">Membrane</keyword>
<sequence>MMLSQRNYLRAALADLWQGVERRELWLYLGWRDVKRLYNRSVLGPFWLTLSMGVMVMGLGLLYSQIMKVDVAHYLPNLAIGLITWGLISGVIIGACNIFSAAGGSLRQIRMPLSIHIYQFVWSQLLTFAHNFIIYFIIIAVFRINPGWSALLFIPAIFLIFLNGVFISLILGPLCARFRDIPMIIASIMQLAFFMTPIIWSAQTLEGRGLVLNANPFYHFIEITRDPLLGGTGTLMNWGACIGITIALGIAGIAFFSRYRARVVYWS</sequence>
<dbReference type="EMBL" id="CP117268">
    <property type="protein sequence ID" value="WFS25131.1"/>
    <property type="molecule type" value="Genomic_DNA"/>
</dbReference>
<evidence type="ECO:0000256" key="1">
    <source>
        <dbReference type="ARBA" id="ARBA00004651"/>
    </source>
</evidence>
<comment type="subcellular location">
    <subcellularLocation>
        <location evidence="1">Cell membrane</location>
        <topology evidence="1">Multi-pass membrane protein</topology>
    </subcellularLocation>
</comment>
<feature type="transmembrane region" description="Helical" evidence="9">
    <location>
        <begin position="42"/>
        <end position="66"/>
    </location>
</feature>
<evidence type="ECO:0000256" key="7">
    <source>
        <dbReference type="ARBA" id="ARBA00023047"/>
    </source>
</evidence>
<feature type="domain" description="ABC-2 type transporter transmembrane" evidence="10">
    <location>
        <begin position="26"/>
        <end position="226"/>
    </location>
</feature>
<evidence type="ECO:0000259" key="10">
    <source>
        <dbReference type="Pfam" id="PF01061"/>
    </source>
</evidence>
<name>A0ABY8INU5_9HYPH</name>
<evidence type="ECO:0000256" key="6">
    <source>
        <dbReference type="ARBA" id="ARBA00022989"/>
    </source>
</evidence>
<evidence type="ECO:0000256" key="8">
    <source>
        <dbReference type="ARBA" id="ARBA00023136"/>
    </source>
</evidence>
<feature type="transmembrane region" description="Helical" evidence="9">
    <location>
        <begin position="235"/>
        <end position="256"/>
    </location>
</feature>
<evidence type="ECO:0000313" key="11">
    <source>
        <dbReference type="EMBL" id="WFS25131.1"/>
    </source>
</evidence>
<evidence type="ECO:0000256" key="2">
    <source>
        <dbReference type="ARBA" id="ARBA00007783"/>
    </source>
</evidence>
<dbReference type="InterPro" id="IPR013525">
    <property type="entry name" value="ABC2_TM"/>
</dbReference>
<feature type="transmembrane region" description="Helical" evidence="9">
    <location>
        <begin position="148"/>
        <end position="171"/>
    </location>
</feature>
<reference evidence="11 12" key="2">
    <citation type="journal article" date="2023" name="MicrobiologyOpen">
        <title>Genomics of the tumorigenes clade of the family Rhizobiaceae and description of Rhizobium rhododendri sp. nov.</title>
        <authorList>
            <person name="Kuzmanovic N."/>
            <person name="diCenzo G.C."/>
            <person name="Bunk B."/>
            <person name="Sproeer C."/>
            <person name="Fruehling A."/>
            <person name="Neumann-Schaal M."/>
            <person name="Overmann J."/>
            <person name="Smalla K."/>
        </authorList>
    </citation>
    <scope>NUCLEOTIDE SEQUENCE [LARGE SCALE GENOMIC DNA]</scope>
    <source>
        <strain evidence="12">rho-6.2</strain>
        <plasmid evidence="11 12">unnamed1</plasmid>
    </source>
</reference>
<keyword evidence="6 9" id="KW-1133">Transmembrane helix</keyword>
<feature type="transmembrane region" description="Helical" evidence="9">
    <location>
        <begin position="183"/>
        <end position="202"/>
    </location>
</feature>
<proteinExistence type="inferred from homology"/>
<protein>
    <submittedName>
        <fullName evidence="11">ABC transporter permease</fullName>
    </submittedName>
</protein>
<reference evidence="11 12" key="1">
    <citation type="journal article" date="2019" name="Phytopathology">
        <title>A Novel Group of Rhizobium tumorigenes-Like Agrobacteria Associated with Crown Gall Disease of Rhododendron and Blueberry.</title>
        <authorList>
            <person name="Kuzmanovic N."/>
            <person name="Behrens P."/>
            <person name="Idczak E."/>
            <person name="Wagner S."/>
            <person name="Gotz M."/>
            <person name="Sproer C."/>
            <person name="Bunk B."/>
            <person name="Overmann J."/>
            <person name="Smalla K."/>
        </authorList>
    </citation>
    <scope>NUCLEOTIDE SEQUENCE [LARGE SCALE GENOMIC DNA]</scope>
    <source>
        <strain evidence="12">rho-6.2</strain>
    </source>
</reference>
<keyword evidence="11" id="KW-0614">Plasmid</keyword>
<gene>
    <name evidence="11" type="ORF">PR018_22925</name>
</gene>
<evidence type="ECO:0000256" key="3">
    <source>
        <dbReference type="ARBA" id="ARBA00022448"/>
    </source>
</evidence>
<evidence type="ECO:0000313" key="12">
    <source>
        <dbReference type="Proteomes" id="UP000318939"/>
    </source>
</evidence>
<dbReference type="PANTHER" id="PTHR30413">
    <property type="entry name" value="INNER MEMBRANE TRANSPORT PERMEASE"/>
    <property type="match status" value="1"/>
</dbReference>
<evidence type="ECO:0000256" key="9">
    <source>
        <dbReference type="SAM" id="Phobius"/>
    </source>
</evidence>
<feature type="transmembrane region" description="Helical" evidence="9">
    <location>
        <begin position="78"/>
        <end position="99"/>
    </location>
</feature>
<geneLocation type="plasmid" evidence="11 12">
    <name>unnamed1</name>
</geneLocation>
<keyword evidence="7" id="KW-0625">Polysaccharide transport</keyword>